<feature type="compositionally biased region" description="Acidic residues" evidence="1">
    <location>
        <begin position="573"/>
        <end position="593"/>
    </location>
</feature>
<evidence type="ECO:0000313" key="3">
    <source>
        <dbReference type="Proteomes" id="UP001149813"/>
    </source>
</evidence>
<dbReference type="InterPro" id="IPR046938">
    <property type="entry name" value="DNA_clamp_sf"/>
</dbReference>
<keyword evidence="3" id="KW-1185">Reference proteome</keyword>
<protein>
    <recommendedName>
        <fullName evidence="4">Rad9-domain-containing protein</fullName>
    </recommendedName>
</protein>
<feature type="compositionally biased region" description="Polar residues" evidence="1">
    <location>
        <begin position="477"/>
        <end position="493"/>
    </location>
</feature>
<feature type="region of interest" description="Disordered" evidence="1">
    <location>
        <begin position="477"/>
        <end position="606"/>
    </location>
</feature>
<sequence length="606" mass="66091">MEAEIPAASLKAFYKALQCLSRISSDISFEATEDQLLLVGVSASRAAHASFTFQRQFFDAYRVMDLPSSEDDEPALRCRVQAKLLVGIFKARGATATGHAIEKCTLRIEQPSEPVNIAPDSGSASHNASGECRLVVKMMYKEGVCRTHRLFYETCDVWRSEYDKNDFKSKWRISAKVAASWIGHFARGLEEVSIRMSPRDILVRSWAEGHYAGMANTQIDAAVSEVTRALQTELTIDPADFDVYHLSSSHGIELTFGLREFRAILQYAEAMALPLQAFFSRGGDPVLFSVGDLNFGDHSTRSNYSQQPGDLIAEFAVATIGEIFSGMSSAMSTPASVNAQMQYRQSLAVGTFTPQANNNGGPGGGVDRRISQLSIEDTVTPQRALVCHSVDTIGSHTTSPDHPQRFGSVMRGTFTDGRSAASPSEYPSSRGSHFLDRAMWPSGNMASANRSDSLMVTPESTTNRGKERAMAMMNDYNNLTPTNVGRAQLSSGNGALPFSNDPAAKSYRLLDMPRPHAPPGVTDSQTSDRQGPAGDSDDDLDIAPTGRVQTRLPFHTMSTRKKLNGEVDHAENEDTNEDNGDGNDDDDDDEELEATPPPPSKRVHIV</sequence>
<evidence type="ECO:0008006" key="4">
    <source>
        <dbReference type="Google" id="ProtNLM"/>
    </source>
</evidence>
<name>A0A9W7Y5A9_9FUNG</name>
<accession>A0A9W7Y5A9</accession>
<dbReference type="GO" id="GO:0030896">
    <property type="term" value="C:checkpoint clamp complex"/>
    <property type="evidence" value="ECO:0007669"/>
    <property type="project" value="InterPro"/>
</dbReference>
<feature type="compositionally biased region" description="Basic and acidic residues" evidence="1">
    <location>
        <begin position="563"/>
        <end position="572"/>
    </location>
</feature>
<dbReference type="AlphaFoldDB" id="A0A9W7Y5A9"/>
<dbReference type="InterPro" id="IPR007268">
    <property type="entry name" value="Rad9/Ddc1"/>
</dbReference>
<dbReference type="OrthoDB" id="60092at2759"/>
<proteinExistence type="predicted"/>
<evidence type="ECO:0000313" key="2">
    <source>
        <dbReference type="EMBL" id="KAJ1724970.1"/>
    </source>
</evidence>
<dbReference type="PANTHER" id="PTHR15237:SF0">
    <property type="entry name" value="CELL CYCLE CHECKPOINT CONTROL PROTEIN"/>
    <property type="match status" value="1"/>
</dbReference>
<evidence type="ECO:0000256" key="1">
    <source>
        <dbReference type="SAM" id="MobiDB-lite"/>
    </source>
</evidence>
<dbReference type="EMBL" id="JANBOJ010000016">
    <property type="protein sequence ID" value="KAJ1724970.1"/>
    <property type="molecule type" value="Genomic_DNA"/>
</dbReference>
<dbReference type="SUPFAM" id="SSF55979">
    <property type="entry name" value="DNA clamp"/>
    <property type="match status" value="1"/>
</dbReference>
<gene>
    <name evidence="2" type="ORF">LPJ53_000824</name>
</gene>
<dbReference type="Proteomes" id="UP001149813">
    <property type="component" value="Unassembled WGS sequence"/>
</dbReference>
<dbReference type="GO" id="GO:0006281">
    <property type="term" value="P:DNA repair"/>
    <property type="evidence" value="ECO:0007669"/>
    <property type="project" value="TreeGrafter"/>
</dbReference>
<dbReference type="GO" id="GO:0071479">
    <property type="term" value="P:cellular response to ionizing radiation"/>
    <property type="evidence" value="ECO:0007669"/>
    <property type="project" value="TreeGrafter"/>
</dbReference>
<reference evidence="2" key="1">
    <citation type="submission" date="2022-07" db="EMBL/GenBank/DDBJ databases">
        <title>Phylogenomic reconstructions and comparative analyses of Kickxellomycotina fungi.</title>
        <authorList>
            <person name="Reynolds N.K."/>
            <person name="Stajich J.E."/>
            <person name="Barry K."/>
            <person name="Grigoriev I.V."/>
            <person name="Crous P."/>
            <person name="Smith M.E."/>
        </authorList>
    </citation>
    <scope>NUCLEOTIDE SEQUENCE</scope>
    <source>
        <strain evidence="2">NBRC 32514</strain>
    </source>
</reference>
<dbReference type="GO" id="GO:0031573">
    <property type="term" value="P:mitotic intra-S DNA damage checkpoint signaling"/>
    <property type="evidence" value="ECO:0007669"/>
    <property type="project" value="TreeGrafter"/>
</dbReference>
<comment type="caution">
    <text evidence="2">The sequence shown here is derived from an EMBL/GenBank/DDBJ whole genome shotgun (WGS) entry which is preliminary data.</text>
</comment>
<dbReference type="Gene3D" id="3.70.10.10">
    <property type="match status" value="1"/>
</dbReference>
<dbReference type="PANTHER" id="PTHR15237">
    <property type="entry name" value="DNA REPAIR PROTEIN RAD9"/>
    <property type="match status" value="1"/>
</dbReference>
<dbReference type="Pfam" id="PF04139">
    <property type="entry name" value="Rad9"/>
    <property type="match status" value="1"/>
</dbReference>
<organism evidence="2 3">
    <name type="scientific">Coemansia erecta</name>
    <dbReference type="NCBI Taxonomy" id="147472"/>
    <lineage>
        <taxon>Eukaryota</taxon>
        <taxon>Fungi</taxon>
        <taxon>Fungi incertae sedis</taxon>
        <taxon>Zoopagomycota</taxon>
        <taxon>Kickxellomycotina</taxon>
        <taxon>Kickxellomycetes</taxon>
        <taxon>Kickxellales</taxon>
        <taxon>Kickxellaceae</taxon>
        <taxon>Coemansia</taxon>
    </lineage>
</organism>
<dbReference type="GO" id="GO:0000076">
    <property type="term" value="P:DNA replication checkpoint signaling"/>
    <property type="evidence" value="ECO:0007669"/>
    <property type="project" value="TreeGrafter"/>
</dbReference>